<name>A0AAD8IW70_9APIA</name>
<dbReference type="EMBL" id="JAUIZM010000003">
    <property type="protein sequence ID" value="KAK1393095.1"/>
    <property type="molecule type" value="Genomic_DNA"/>
</dbReference>
<feature type="domain" description="Peptidase A1" evidence="2">
    <location>
        <begin position="26"/>
        <end position="199"/>
    </location>
</feature>
<proteinExistence type="inferred from homology"/>
<evidence type="ECO:0000256" key="1">
    <source>
        <dbReference type="ARBA" id="ARBA00007447"/>
    </source>
</evidence>
<evidence type="ECO:0000259" key="2">
    <source>
        <dbReference type="PROSITE" id="PS51767"/>
    </source>
</evidence>
<keyword evidence="4" id="KW-1185">Reference proteome</keyword>
<dbReference type="Proteomes" id="UP001237642">
    <property type="component" value="Unassembled WGS sequence"/>
</dbReference>
<dbReference type="PROSITE" id="PS51767">
    <property type="entry name" value="PEPTIDASE_A1"/>
    <property type="match status" value="1"/>
</dbReference>
<dbReference type="InterPro" id="IPR032861">
    <property type="entry name" value="TAXi_N"/>
</dbReference>
<dbReference type="GO" id="GO:0006508">
    <property type="term" value="P:proteolysis"/>
    <property type="evidence" value="ECO:0007669"/>
    <property type="project" value="InterPro"/>
</dbReference>
<accession>A0AAD8IW70</accession>
<comment type="caution">
    <text evidence="3">The sequence shown here is derived from an EMBL/GenBank/DDBJ whole genome shotgun (WGS) entry which is preliminary data.</text>
</comment>
<evidence type="ECO:0000313" key="3">
    <source>
        <dbReference type="EMBL" id="KAK1393095.1"/>
    </source>
</evidence>
<organism evidence="3 4">
    <name type="scientific">Heracleum sosnowskyi</name>
    <dbReference type="NCBI Taxonomy" id="360622"/>
    <lineage>
        <taxon>Eukaryota</taxon>
        <taxon>Viridiplantae</taxon>
        <taxon>Streptophyta</taxon>
        <taxon>Embryophyta</taxon>
        <taxon>Tracheophyta</taxon>
        <taxon>Spermatophyta</taxon>
        <taxon>Magnoliopsida</taxon>
        <taxon>eudicotyledons</taxon>
        <taxon>Gunneridae</taxon>
        <taxon>Pentapetalae</taxon>
        <taxon>asterids</taxon>
        <taxon>campanulids</taxon>
        <taxon>Apiales</taxon>
        <taxon>Apiaceae</taxon>
        <taxon>Apioideae</taxon>
        <taxon>apioid superclade</taxon>
        <taxon>Tordylieae</taxon>
        <taxon>Tordyliinae</taxon>
        <taxon>Heracleum</taxon>
    </lineage>
</organism>
<dbReference type="InterPro" id="IPR033121">
    <property type="entry name" value="PEPTIDASE_A1"/>
</dbReference>
<dbReference type="GO" id="GO:0004190">
    <property type="term" value="F:aspartic-type endopeptidase activity"/>
    <property type="evidence" value="ECO:0007669"/>
    <property type="project" value="InterPro"/>
</dbReference>
<dbReference type="PANTHER" id="PTHR47965:SF77">
    <property type="entry name" value="ASPARTIC PROTEINASE PCS1"/>
    <property type="match status" value="1"/>
</dbReference>
<reference evidence="3" key="1">
    <citation type="submission" date="2023-02" db="EMBL/GenBank/DDBJ databases">
        <title>Genome of toxic invasive species Heracleum sosnowskyi carries increased number of genes despite the absence of recent whole-genome duplications.</title>
        <authorList>
            <person name="Schelkunov M."/>
            <person name="Shtratnikova V."/>
            <person name="Makarenko M."/>
            <person name="Klepikova A."/>
            <person name="Omelchenko D."/>
            <person name="Novikova G."/>
            <person name="Obukhova E."/>
            <person name="Bogdanov V."/>
            <person name="Penin A."/>
            <person name="Logacheva M."/>
        </authorList>
    </citation>
    <scope>NUCLEOTIDE SEQUENCE</scope>
    <source>
        <strain evidence="3">Hsosn_3</strain>
        <tissue evidence="3">Leaf</tissue>
    </source>
</reference>
<dbReference type="InterPro" id="IPR001461">
    <property type="entry name" value="Aspartic_peptidase_A1"/>
</dbReference>
<dbReference type="PROSITE" id="PS00141">
    <property type="entry name" value="ASP_PROTEASE"/>
    <property type="match status" value="1"/>
</dbReference>
<dbReference type="AlphaFoldDB" id="A0AAD8IW70"/>
<dbReference type="InterPro" id="IPR001969">
    <property type="entry name" value="Aspartic_peptidase_AS"/>
</dbReference>
<sequence length="199" mass="21857">MKVSFYVLYFIAIQTQIYLCFGNVTLTVSLSVGTPQQNVTMVLDTGSELSWLQCNNFGLARPMFDPTQSSTYKPVNCSSPTCTTQTRDFPIPTSCDFNKHQIIGNQTKKLIYIKLGAVPFFVEILCSAAFDISGDVNTVLVQSCVVLGSFACGVDPGVKAVDFDVLLKCWVNLEMLNSSINSYLFCSPGIIQTNQSIIK</sequence>
<dbReference type="Gene3D" id="2.40.70.10">
    <property type="entry name" value="Acid Proteases"/>
    <property type="match status" value="1"/>
</dbReference>
<dbReference type="Pfam" id="PF14543">
    <property type="entry name" value="TAXi_N"/>
    <property type="match status" value="1"/>
</dbReference>
<evidence type="ECO:0000313" key="4">
    <source>
        <dbReference type="Proteomes" id="UP001237642"/>
    </source>
</evidence>
<dbReference type="InterPro" id="IPR021109">
    <property type="entry name" value="Peptidase_aspartic_dom_sf"/>
</dbReference>
<comment type="similarity">
    <text evidence="1">Belongs to the peptidase A1 family.</text>
</comment>
<reference evidence="3" key="2">
    <citation type="submission" date="2023-05" db="EMBL/GenBank/DDBJ databases">
        <authorList>
            <person name="Schelkunov M.I."/>
        </authorList>
    </citation>
    <scope>NUCLEOTIDE SEQUENCE</scope>
    <source>
        <strain evidence="3">Hsosn_3</strain>
        <tissue evidence="3">Leaf</tissue>
    </source>
</reference>
<gene>
    <name evidence="3" type="ORF">POM88_012151</name>
</gene>
<protein>
    <recommendedName>
        <fullName evidence="2">Peptidase A1 domain-containing protein</fullName>
    </recommendedName>
</protein>
<dbReference type="PANTHER" id="PTHR47965">
    <property type="entry name" value="ASPARTYL PROTEASE-RELATED"/>
    <property type="match status" value="1"/>
</dbReference>
<dbReference type="SUPFAM" id="SSF50630">
    <property type="entry name" value="Acid proteases"/>
    <property type="match status" value="1"/>
</dbReference>